<dbReference type="PANTHER" id="PTHR47229:SF1">
    <property type="entry name" value="TRANSMEMBRANE PROTEIN 141"/>
    <property type="match status" value="1"/>
</dbReference>
<dbReference type="OMA" id="ANCHHAN"/>
<feature type="region of interest" description="Disordered" evidence="1">
    <location>
        <begin position="202"/>
        <end position="225"/>
    </location>
</feature>
<organism evidence="3 4">
    <name type="scientific">Monodelphis domestica</name>
    <name type="common">Gray short-tailed opossum</name>
    <dbReference type="NCBI Taxonomy" id="13616"/>
    <lineage>
        <taxon>Eukaryota</taxon>
        <taxon>Metazoa</taxon>
        <taxon>Chordata</taxon>
        <taxon>Craniata</taxon>
        <taxon>Vertebrata</taxon>
        <taxon>Euteleostomi</taxon>
        <taxon>Mammalia</taxon>
        <taxon>Metatheria</taxon>
        <taxon>Didelphimorphia</taxon>
        <taxon>Didelphidae</taxon>
        <taxon>Monodelphis</taxon>
    </lineage>
</organism>
<dbReference type="InterPro" id="IPR038259">
    <property type="entry name" value="Tmem141_sf"/>
</dbReference>
<dbReference type="STRING" id="13616.ENSMODP00000021659"/>
<reference evidence="3" key="3">
    <citation type="submission" date="2025-09" db="UniProtKB">
        <authorList>
            <consortium name="Ensembl"/>
        </authorList>
    </citation>
    <scope>IDENTIFICATION</scope>
</reference>
<feature type="compositionally biased region" description="Pro residues" evidence="1">
    <location>
        <begin position="75"/>
        <end position="86"/>
    </location>
</feature>
<dbReference type="Proteomes" id="UP000002280">
    <property type="component" value="Chromosome 1"/>
</dbReference>
<accession>F6WER8</accession>
<feature type="transmembrane region" description="Helical" evidence="2">
    <location>
        <begin position="12"/>
        <end position="30"/>
    </location>
</feature>
<dbReference type="InterPro" id="IPR026788">
    <property type="entry name" value="Tmem141"/>
</dbReference>
<dbReference type="Bgee" id="ENSMODG00000029797">
    <property type="expression patterns" value="Expressed in spinal cord and 18 other cell types or tissues"/>
</dbReference>
<name>F6WER8_MONDO</name>
<dbReference type="Gene3D" id="1.10.3350.20">
    <property type="entry name" value="Tmem141 protein family"/>
    <property type="match status" value="1"/>
</dbReference>
<evidence type="ECO:0000256" key="2">
    <source>
        <dbReference type="SAM" id="Phobius"/>
    </source>
</evidence>
<dbReference type="PANTHER" id="PTHR47229">
    <property type="entry name" value="TRANSMEMBRANE PROTEIN 141"/>
    <property type="match status" value="1"/>
</dbReference>
<protein>
    <recommendedName>
        <fullName evidence="5">Transmembrane protein 141</fullName>
    </recommendedName>
</protein>
<dbReference type="eggNOG" id="ENOG502SFAD">
    <property type="taxonomic scope" value="Eukaryota"/>
</dbReference>
<proteinExistence type="predicted"/>
<feature type="region of interest" description="Disordered" evidence="1">
    <location>
        <begin position="66"/>
        <end position="90"/>
    </location>
</feature>
<dbReference type="GeneTree" id="ENSGT00940000153116"/>
<reference evidence="3" key="2">
    <citation type="submission" date="2025-08" db="UniProtKB">
        <authorList>
            <consortium name="Ensembl"/>
        </authorList>
    </citation>
    <scope>IDENTIFICATION</scope>
</reference>
<keyword evidence="4" id="KW-1185">Reference proteome</keyword>
<reference evidence="3 4" key="1">
    <citation type="journal article" date="2007" name="Nature">
        <title>Genome of the marsupial Monodelphis domestica reveals innovation in non-coding sequences.</title>
        <authorList>
            <person name="Mikkelsen T.S."/>
            <person name="Wakefield M.J."/>
            <person name="Aken B."/>
            <person name="Amemiya C.T."/>
            <person name="Chang J.L."/>
            <person name="Duke S."/>
            <person name="Garber M."/>
            <person name="Gentles A.J."/>
            <person name="Goodstadt L."/>
            <person name="Heger A."/>
            <person name="Jurka J."/>
            <person name="Kamal M."/>
            <person name="Mauceli E."/>
            <person name="Searle S.M."/>
            <person name="Sharpe T."/>
            <person name="Baker M.L."/>
            <person name="Batzer M.A."/>
            <person name="Benos P.V."/>
            <person name="Belov K."/>
            <person name="Clamp M."/>
            <person name="Cook A."/>
            <person name="Cuff J."/>
            <person name="Das R."/>
            <person name="Davidow L."/>
            <person name="Deakin J.E."/>
            <person name="Fazzari M.J."/>
            <person name="Glass J.L."/>
            <person name="Grabherr M."/>
            <person name="Greally J.M."/>
            <person name="Gu W."/>
            <person name="Hore T.A."/>
            <person name="Huttley G.A."/>
            <person name="Kleber M."/>
            <person name="Jirtle R.L."/>
            <person name="Koina E."/>
            <person name="Lee J.T."/>
            <person name="Mahony S."/>
            <person name="Marra M.A."/>
            <person name="Miller R.D."/>
            <person name="Nicholls R.D."/>
            <person name="Oda M."/>
            <person name="Papenfuss A.T."/>
            <person name="Parra Z.E."/>
            <person name="Pollock D.D."/>
            <person name="Ray D.A."/>
            <person name="Schein J.E."/>
            <person name="Speed T.P."/>
            <person name="Thompson K."/>
            <person name="VandeBerg J.L."/>
            <person name="Wade C.M."/>
            <person name="Walker J.A."/>
            <person name="Waters P.D."/>
            <person name="Webber C."/>
            <person name="Weidman J.R."/>
            <person name="Xie X."/>
            <person name="Zody M.C."/>
            <person name="Baldwin J."/>
            <person name="Abdouelleil A."/>
            <person name="Abdulkadir J."/>
            <person name="Abebe A."/>
            <person name="Abera B."/>
            <person name="Abreu J."/>
            <person name="Acer S.C."/>
            <person name="Aftuck L."/>
            <person name="Alexander A."/>
            <person name="An P."/>
            <person name="Anderson E."/>
            <person name="Anderson S."/>
            <person name="Arachi H."/>
            <person name="Azer M."/>
            <person name="Bachantsang P."/>
            <person name="Barry A."/>
            <person name="Bayul T."/>
            <person name="Berlin A."/>
            <person name="Bessette D."/>
            <person name="Bloom T."/>
            <person name="Bloom T."/>
            <person name="Boguslavskiy L."/>
            <person name="Bonnet C."/>
            <person name="Boukhgalter B."/>
            <person name="Bourzgui I."/>
            <person name="Brown A."/>
            <person name="Cahill P."/>
            <person name="Channer S."/>
            <person name="Cheshatsang Y."/>
            <person name="Chuda L."/>
            <person name="Citroen M."/>
            <person name="Collymore A."/>
            <person name="Cooke P."/>
            <person name="Costello M."/>
            <person name="D'Aco K."/>
            <person name="Daza R."/>
            <person name="De Haan G."/>
            <person name="DeGray S."/>
            <person name="DeMaso C."/>
            <person name="Dhargay N."/>
            <person name="Dooley K."/>
            <person name="Dooley E."/>
            <person name="Doricent M."/>
            <person name="Dorje P."/>
            <person name="Dorjee K."/>
            <person name="Dupes A."/>
            <person name="Elong R."/>
            <person name="Falk J."/>
            <person name="Farina A."/>
            <person name="Faro S."/>
            <person name="Ferguson D."/>
            <person name="Fisher S."/>
            <person name="Foley C.D."/>
            <person name="Franke A."/>
            <person name="Friedrich D."/>
            <person name="Gadbois L."/>
            <person name="Gearin G."/>
            <person name="Gearin C.R."/>
            <person name="Giannoukos G."/>
            <person name="Goode T."/>
            <person name="Graham J."/>
            <person name="Grandbois E."/>
            <person name="Grewal S."/>
            <person name="Gyaltsen K."/>
            <person name="Hafez N."/>
            <person name="Hagos B."/>
            <person name="Hall J."/>
            <person name="Henson C."/>
            <person name="Hollinger A."/>
            <person name="Honan T."/>
            <person name="Huard M.D."/>
            <person name="Hughes L."/>
            <person name="Hurhula B."/>
            <person name="Husby M.E."/>
            <person name="Kamat A."/>
            <person name="Kanga B."/>
            <person name="Kashin S."/>
            <person name="Khazanovich D."/>
            <person name="Kisner P."/>
            <person name="Lance K."/>
            <person name="Lara M."/>
            <person name="Lee W."/>
            <person name="Lennon N."/>
            <person name="Letendre F."/>
            <person name="LeVine R."/>
            <person name="Lipovsky A."/>
            <person name="Liu X."/>
            <person name="Liu J."/>
            <person name="Liu S."/>
            <person name="Lokyitsang T."/>
            <person name="Lokyitsang Y."/>
            <person name="Lubonja R."/>
            <person name="Lui A."/>
            <person name="MacDonald P."/>
            <person name="Magnisalis V."/>
            <person name="Maru K."/>
            <person name="Matthews C."/>
            <person name="McCusker W."/>
            <person name="McDonough S."/>
            <person name="Mehta T."/>
            <person name="Meldrim J."/>
            <person name="Meneus L."/>
            <person name="Mihai O."/>
            <person name="Mihalev A."/>
            <person name="Mihova T."/>
            <person name="Mittelman R."/>
            <person name="Mlenga V."/>
            <person name="Montmayeur A."/>
            <person name="Mulrain L."/>
            <person name="Navidi A."/>
            <person name="Naylor J."/>
            <person name="Negash T."/>
            <person name="Nguyen T."/>
            <person name="Nguyen N."/>
            <person name="Nicol R."/>
            <person name="Norbu C."/>
            <person name="Norbu N."/>
            <person name="Novod N."/>
            <person name="O'Neill B."/>
            <person name="Osman S."/>
            <person name="Markiewicz E."/>
            <person name="Oyono O.L."/>
            <person name="Patti C."/>
            <person name="Phunkhang P."/>
            <person name="Pierre F."/>
            <person name="Priest M."/>
            <person name="Raghuraman S."/>
            <person name="Rege F."/>
            <person name="Reyes R."/>
            <person name="Rise C."/>
            <person name="Rogov P."/>
            <person name="Ross K."/>
            <person name="Ryan E."/>
            <person name="Settipalli S."/>
            <person name="Shea T."/>
            <person name="Sherpa N."/>
            <person name="Shi L."/>
            <person name="Shih D."/>
            <person name="Sparrow T."/>
            <person name="Spaulding J."/>
            <person name="Stalker J."/>
            <person name="Stange-Thomann N."/>
            <person name="Stavropoulos S."/>
            <person name="Stone C."/>
            <person name="Strader C."/>
            <person name="Tesfaye S."/>
            <person name="Thomson T."/>
            <person name="Thoulutsang Y."/>
            <person name="Thoulutsang D."/>
            <person name="Topham K."/>
            <person name="Topping I."/>
            <person name="Tsamla T."/>
            <person name="Vassiliev H."/>
            <person name="Vo A."/>
            <person name="Wangchuk T."/>
            <person name="Wangdi T."/>
            <person name="Weiand M."/>
            <person name="Wilkinson J."/>
            <person name="Wilson A."/>
            <person name="Yadav S."/>
            <person name="Young G."/>
            <person name="Yu Q."/>
            <person name="Zembek L."/>
            <person name="Zhong D."/>
            <person name="Zimmer A."/>
            <person name="Zwirko Z."/>
            <person name="Jaffe D.B."/>
            <person name="Alvarez P."/>
            <person name="Brockman W."/>
            <person name="Butler J."/>
            <person name="Chin C."/>
            <person name="Gnerre S."/>
            <person name="MacCallum I."/>
            <person name="Graves J.A."/>
            <person name="Ponting C.P."/>
            <person name="Breen M."/>
            <person name="Samollow P.B."/>
            <person name="Lander E.S."/>
            <person name="Lindblad-Toh K."/>
        </authorList>
    </citation>
    <scope>NUCLEOTIDE SEQUENCE [LARGE SCALE GENOMIC DNA]</scope>
</reference>
<keyword evidence="2" id="KW-1133">Transmembrane helix</keyword>
<evidence type="ECO:0000313" key="3">
    <source>
        <dbReference type="Ensembl" id="ENSMODP00000021659.3"/>
    </source>
</evidence>
<keyword evidence="2" id="KW-0812">Transmembrane</keyword>
<dbReference type="Ensembl" id="ENSMODT00000022037.3">
    <property type="protein sequence ID" value="ENSMODP00000021659.3"/>
    <property type="gene ID" value="ENSMODG00000029797.2"/>
</dbReference>
<keyword evidence="2" id="KW-0472">Membrane</keyword>
<evidence type="ECO:0008006" key="5">
    <source>
        <dbReference type="Google" id="ProtNLM"/>
    </source>
</evidence>
<sequence>MSPPTERKQSRSFTLILLTFTLILLLFRSLPQFPRPLERRGLLSLICPPTRKRKSLRRRCKAPGLSLTSLSRPLTPSPPRPAPPRPAHSQPAFLPSCLRPAMVNLGLSRVDDAVAARHPGLQEYAACQSQAFMKGIVTFITAGTGAAFFLQKFLQRKLPYPMQWTVLLAMVAGSIGSYAVTRVETQKCSNLWLFLETGQLPQNHAPEQPSPEPKQKKNQYGDVLE</sequence>
<evidence type="ECO:0000313" key="4">
    <source>
        <dbReference type="Proteomes" id="UP000002280"/>
    </source>
</evidence>
<dbReference type="AlphaFoldDB" id="F6WER8"/>
<dbReference type="HOGENOM" id="CLU_1234665_0_0_1"/>
<dbReference type="InParanoid" id="F6WER8"/>
<evidence type="ECO:0000256" key="1">
    <source>
        <dbReference type="SAM" id="MobiDB-lite"/>
    </source>
</evidence>
<feature type="transmembrane region" description="Helical" evidence="2">
    <location>
        <begin position="162"/>
        <end position="181"/>
    </location>
</feature>
<dbReference type="Pfam" id="PF15110">
    <property type="entry name" value="TMEM141"/>
    <property type="match status" value="1"/>
</dbReference>